<evidence type="ECO:0000259" key="8">
    <source>
        <dbReference type="Pfam" id="PF01694"/>
    </source>
</evidence>
<dbReference type="Gene3D" id="1.20.1540.10">
    <property type="entry name" value="Rhomboid-like"/>
    <property type="match status" value="1"/>
</dbReference>
<evidence type="ECO:0000256" key="7">
    <source>
        <dbReference type="SAM" id="Phobius"/>
    </source>
</evidence>
<protein>
    <submittedName>
        <fullName evidence="9">Unannotated protein</fullName>
    </submittedName>
</protein>
<keyword evidence="6 7" id="KW-0472">Membrane</keyword>
<sequence length="253" mass="26839">MVAAPVGFQCSSCVAGAASLRVAPTTVAGGQYIVKPRVTYALIGLNVALFLLQYLGGVNEVAGDWGMWPVGIAVGGEWWRLLTGAFLHGSFLHIAFNMYVLFALGPTLERVLGHVRYLMLYLIAALGGGVASYALSDMRTVSVGASGAIFGLMGALIVAGRRLNYDIKQVIILLGINVVIGFLAPGVDWRAHLGGLITGAAVAAVFVLVPRRHRVLWQTLGILGILGALMCVTIWRTVQIMDFVSPFGLTINT</sequence>
<feature type="transmembrane region" description="Helical" evidence="7">
    <location>
        <begin position="141"/>
        <end position="158"/>
    </location>
</feature>
<dbReference type="Pfam" id="PF01694">
    <property type="entry name" value="Rhomboid"/>
    <property type="match status" value="1"/>
</dbReference>
<proteinExistence type="inferred from homology"/>
<dbReference type="EMBL" id="CAFBOM010000237">
    <property type="protein sequence ID" value="CAB4996606.1"/>
    <property type="molecule type" value="Genomic_DNA"/>
</dbReference>
<feature type="domain" description="Peptidase S54 rhomboid" evidence="8">
    <location>
        <begin position="76"/>
        <end position="206"/>
    </location>
</feature>
<dbReference type="SUPFAM" id="SSF144091">
    <property type="entry name" value="Rhomboid-like"/>
    <property type="match status" value="1"/>
</dbReference>
<evidence type="ECO:0000256" key="1">
    <source>
        <dbReference type="ARBA" id="ARBA00004141"/>
    </source>
</evidence>
<evidence type="ECO:0000256" key="2">
    <source>
        <dbReference type="ARBA" id="ARBA00009045"/>
    </source>
</evidence>
<gene>
    <name evidence="9" type="ORF">UFOPK3957_01323</name>
</gene>
<dbReference type="GO" id="GO:0016020">
    <property type="term" value="C:membrane"/>
    <property type="evidence" value="ECO:0007669"/>
    <property type="project" value="UniProtKB-SubCell"/>
</dbReference>
<keyword evidence="3 7" id="KW-0812">Transmembrane</keyword>
<evidence type="ECO:0000256" key="4">
    <source>
        <dbReference type="ARBA" id="ARBA00022801"/>
    </source>
</evidence>
<comment type="subcellular location">
    <subcellularLocation>
        <location evidence="1">Membrane</location>
        <topology evidence="1">Multi-pass membrane protein</topology>
    </subcellularLocation>
</comment>
<comment type="similarity">
    <text evidence="2">Belongs to the peptidase S54 family.</text>
</comment>
<dbReference type="InterPro" id="IPR022764">
    <property type="entry name" value="Peptidase_S54_rhomboid_dom"/>
</dbReference>
<feature type="transmembrane region" description="Helical" evidence="7">
    <location>
        <begin position="78"/>
        <end position="105"/>
    </location>
</feature>
<dbReference type="InterPro" id="IPR035952">
    <property type="entry name" value="Rhomboid-like_sf"/>
</dbReference>
<organism evidence="9">
    <name type="scientific">freshwater metagenome</name>
    <dbReference type="NCBI Taxonomy" id="449393"/>
    <lineage>
        <taxon>unclassified sequences</taxon>
        <taxon>metagenomes</taxon>
        <taxon>ecological metagenomes</taxon>
    </lineage>
</organism>
<accession>A0A6J7NU49</accession>
<dbReference type="AlphaFoldDB" id="A0A6J7NU49"/>
<feature type="transmembrane region" description="Helical" evidence="7">
    <location>
        <begin position="216"/>
        <end position="235"/>
    </location>
</feature>
<reference evidence="9" key="1">
    <citation type="submission" date="2020-05" db="EMBL/GenBank/DDBJ databases">
        <authorList>
            <person name="Chiriac C."/>
            <person name="Salcher M."/>
            <person name="Ghai R."/>
            <person name="Kavagutti S V."/>
        </authorList>
    </citation>
    <scope>NUCLEOTIDE SEQUENCE</scope>
</reference>
<feature type="transmembrane region" description="Helical" evidence="7">
    <location>
        <begin position="38"/>
        <end position="58"/>
    </location>
</feature>
<evidence type="ECO:0000256" key="5">
    <source>
        <dbReference type="ARBA" id="ARBA00022989"/>
    </source>
</evidence>
<dbReference type="PANTHER" id="PTHR43731">
    <property type="entry name" value="RHOMBOID PROTEASE"/>
    <property type="match status" value="1"/>
</dbReference>
<keyword evidence="4" id="KW-0378">Hydrolase</keyword>
<feature type="transmembrane region" description="Helical" evidence="7">
    <location>
        <begin position="117"/>
        <end position="135"/>
    </location>
</feature>
<feature type="transmembrane region" description="Helical" evidence="7">
    <location>
        <begin position="193"/>
        <end position="209"/>
    </location>
</feature>
<dbReference type="PANTHER" id="PTHR43731:SF14">
    <property type="entry name" value="PRESENILIN-ASSOCIATED RHOMBOID-LIKE PROTEIN, MITOCHONDRIAL"/>
    <property type="match status" value="1"/>
</dbReference>
<dbReference type="GO" id="GO:0004252">
    <property type="term" value="F:serine-type endopeptidase activity"/>
    <property type="evidence" value="ECO:0007669"/>
    <property type="project" value="InterPro"/>
</dbReference>
<evidence type="ECO:0000256" key="3">
    <source>
        <dbReference type="ARBA" id="ARBA00022692"/>
    </source>
</evidence>
<evidence type="ECO:0000313" key="9">
    <source>
        <dbReference type="EMBL" id="CAB4996606.1"/>
    </source>
</evidence>
<name>A0A6J7NU49_9ZZZZ</name>
<evidence type="ECO:0000256" key="6">
    <source>
        <dbReference type="ARBA" id="ARBA00023136"/>
    </source>
</evidence>
<keyword evidence="5 7" id="KW-1133">Transmembrane helix</keyword>
<feature type="transmembrane region" description="Helical" evidence="7">
    <location>
        <begin position="170"/>
        <end position="187"/>
    </location>
</feature>
<dbReference type="InterPro" id="IPR050925">
    <property type="entry name" value="Rhomboid_protease_S54"/>
</dbReference>